<dbReference type="Pfam" id="PF13439">
    <property type="entry name" value="Glyco_transf_4"/>
    <property type="match status" value="1"/>
</dbReference>
<proteinExistence type="predicted"/>
<dbReference type="Proteomes" id="UP000198697">
    <property type="component" value="Unassembled WGS sequence"/>
</dbReference>
<evidence type="ECO:0000259" key="2">
    <source>
        <dbReference type="Pfam" id="PF13439"/>
    </source>
</evidence>
<dbReference type="SUPFAM" id="SSF53756">
    <property type="entry name" value="UDP-Glycosyltransferase/glycogen phosphorylase"/>
    <property type="match status" value="1"/>
</dbReference>
<dbReference type="EMBL" id="FOHS01000003">
    <property type="protein sequence ID" value="SET75599.1"/>
    <property type="molecule type" value="Genomic_DNA"/>
</dbReference>
<keyword evidence="1 3" id="KW-0808">Transferase</keyword>
<dbReference type="CDD" id="cd03811">
    <property type="entry name" value="GT4_GT28_WabH-like"/>
    <property type="match status" value="1"/>
</dbReference>
<accession>A0A1I0GZ13</accession>
<reference evidence="4" key="1">
    <citation type="submission" date="2016-10" db="EMBL/GenBank/DDBJ databases">
        <authorList>
            <person name="Varghese N."/>
            <person name="Submissions S."/>
        </authorList>
    </citation>
    <scope>NUCLEOTIDE SEQUENCE [LARGE SCALE GENOMIC DNA]</scope>
    <source>
        <strain evidence="4">DSM 15310</strain>
    </source>
</reference>
<evidence type="ECO:0000256" key="1">
    <source>
        <dbReference type="ARBA" id="ARBA00022679"/>
    </source>
</evidence>
<dbReference type="PANTHER" id="PTHR46401">
    <property type="entry name" value="GLYCOSYLTRANSFERASE WBBK-RELATED"/>
    <property type="match status" value="1"/>
</dbReference>
<sequence length="418" mass="45864">MTKLQENPPLLLLIPNLGMGGAQRVFADHAQLFAPTYRLTECVFNLEQADGYIPSGELLTLAVAGGGGVLSRMGHFWQRCQKLRQIKEARSIAVTISHLEGADYVNILSGNTGKKILCVHGSKLHDRNITGPLGWLRRRLLIPVLYSRASYVVTVSQGIRAELVDEIGIPADRVGVINNYFDDSLIRQRAAQSLPEPYAGIMATYPVIATAGRFAPEKNLLALLDVFAGVRQRNPTCKLLLVGQGEQYKAIVARCQALELPVYEATDAPGQAEQAAVLLAGFQDNPHKFIARSTLFVLPSLNEGFPMALGEAMVCGRPVIAADCPTGPREILSAAADVAVRNIRRAEKADFGFLMPVLDKTDSLQSDQQIWVDTLCALLENEVERQRLGNLASKRMQNFTREKVAQQWLDLVQKVLIA</sequence>
<dbReference type="RefSeq" id="WP_092772223.1">
    <property type="nucleotide sequence ID" value="NZ_FOHS01000003.1"/>
</dbReference>
<name>A0A1I0GZ13_9BACT</name>
<dbReference type="STRING" id="82805.SAMN04487998_2627"/>
<dbReference type="Gene3D" id="3.40.50.2000">
    <property type="entry name" value="Glycogen Phosphorylase B"/>
    <property type="match status" value="2"/>
</dbReference>
<dbReference type="PANTHER" id="PTHR46401:SF2">
    <property type="entry name" value="GLYCOSYLTRANSFERASE WBBK-RELATED"/>
    <property type="match status" value="1"/>
</dbReference>
<dbReference type="GO" id="GO:0009103">
    <property type="term" value="P:lipopolysaccharide biosynthetic process"/>
    <property type="evidence" value="ECO:0007669"/>
    <property type="project" value="TreeGrafter"/>
</dbReference>
<evidence type="ECO:0000313" key="4">
    <source>
        <dbReference type="Proteomes" id="UP000198697"/>
    </source>
</evidence>
<evidence type="ECO:0000313" key="3">
    <source>
        <dbReference type="EMBL" id="SET75599.1"/>
    </source>
</evidence>
<protein>
    <submittedName>
        <fullName evidence="3">Glycosyltransferase involved in cell wall bisynthesis</fullName>
    </submittedName>
</protein>
<dbReference type="InterPro" id="IPR028098">
    <property type="entry name" value="Glyco_trans_4-like_N"/>
</dbReference>
<keyword evidence="4" id="KW-1185">Reference proteome</keyword>
<gene>
    <name evidence="3" type="ORF">SAMN04487998_2627</name>
</gene>
<dbReference type="GO" id="GO:0016757">
    <property type="term" value="F:glycosyltransferase activity"/>
    <property type="evidence" value="ECO:0007669"/>
    <property type="project" value="TreeGrafter"/>
</dbReference>
<feature type="domain" description="Glycosyltransferase subfamily 4-like N-terminal" evidence="2">
    <location>
        <begin position="69"/>
        <end position="183"/>
    </location>
</feature>
<dbReference type="Pfam" id="PF13692">
    <property type="entry name" value="Glyco_trans_1_4"/>
    <property type="match status" value="1"/>
</dbReference>
<organism evidence="3 4">
    <name type="scientific">Hymenobacter actinosclerus</name>
    <dbReference type="NCBI Taxonomy" id="82805"/>
    <lineage>
        <taxon>Bacteria</taxon>
        <taxon>Pseudomonadati</taxon>
        <taxon>Bacteroidota</taxon>
        <taxon>Cytophagia</taxon>
        <taxon>Cytophagales</taxon>
        <taxon>Hymenobacteraceae</taxon>
        <taxon>Hymenobacter</taxon>
    </lineage>
</organism>
<dbReference type="OrthoDB" id="1522162at2"/>
<dbReference type="AlphaFoldDB" id="A0A1I0GZ13"/>